<dbReference type="EMBL" id="CP046640">
    <property type="protein sequence ID" value="QTL99350.1"/>
    <property type="molecule type" value="Genomic_DNA"/>
</dbReference>
<dbReference type="Pfam" id="PF03449">
    <property type="entry name" value="GreA_GreB_N"/>
    <property type="match status" value="1"/>
</dbReference>
<evidence type="ECO:0000256" key="5">
    <source>
        <dbReference type="ARBA" id="ARBA00023125"/>
    </source>
</evidence>
<evidence type="ECO:0000256" key="3">
    <source>
        <dbReference type="ARBA" id="ARBA00023015"/>
    </source>
</evidence>
<dbReference type="GO" id="GO:0006354">
    <property type="term" value="P:DNA-templated transcription elongation"/>
    <property type="evidence" value="ECO:0007669"/>
    <property type="project" value="TreeGrafter"/>
</dbReference>
<dbReference type="PIRSF" id="PIRSF006092">
    <property type="entry name" value="GreA_GreB"/>
    <property type="match status" value="1"/>
</dbReference>
<name>A0A8A7KDK8_9FIRM</name>
<dbReference type="Pfam" id="PF01272">
    <property type="entry name" value="GreA_GreB"/>
    <property type="match status" value="1"/>
</dbReference>
<dbReference type="PROSITE" id="PS00830">
    <property type="entry name" value="GREAB_2"/>
    <property type="match status" value="1"/>
</dbReference>
<evidence type="ECO:0000256" key="6">
    <source>
        <dbReference type="ARBA" id="ARBA00023163"/>
    </source>
</evidence>
<proteinExistence type="inferred from homology"/>
<accession>A0A8A7KDK8</accession>
<dbReference type="RefSeq" id="WP_125986128.1">
    <property type="nucleotide sequence ID" value="NZ_CP046640.1"/>
</dbReference>
<evidence type="ECO:0000256" key="2">
    <source>
        <dbReference type="ARBA" id="ARBA00013729"/>
    </source>
</evidence>
<evidence type="ECO:0000256" key="8">
    <source>
        <dbReference type="ARBA" id="ARBA00030776"/>
    </source>
</evidence>
<dbReference type="InterPro" id="IPR001437">
    <property type="entry name" value="Tscrpt_elong_fac_GreA/B_C"/>
</dbReference>
<feature type="domain" description="Transcription elongation factor GreA/GreB N-terminal" evidence="12">
    <location>
        <begin position="5"/>
        <end position="75"/>
    </location>
</feature>
<dbReference type="PANTHER" id="PTHR30437:SF4">
    <property type="entry name" value="TRANSCRIPTION ELONGATION FACTOR GREA"/>
    <property type="match status" value="1"/>
</dbReference>
<keyword evidence="14" id="KW-1185">Reference proteome</keyword>
<dbReference type="InterPro" id="IPR022691">
    <property type="entry name" value="Tscrpt_elong_fac_GreA/B_N"/>
</dbReference>
<evidence type="ECO:0000259" key="12">
    <source>
        <dbReference type="Pfam" id="PF03449"/>
    </source>
</evidence>
<dbReference type="GO" id="GO:0003746">
    <property type="term" value="F:translation elongation factor activity"/>
    <property type="evidence" value="ECO:0007669"/>
    <property type="project" value="UniProtKB-KW"/>
</dbReference>
<dbReference type="NCBIfam" id="TIGR01462">
    <property type="entry name" value="greA"/>
    <property type="match status" value="1"/>
</dbReference>
<organism evidence="13 14">
    <name type="scientific">Iocasia fonsfrigidae</name>
    <dbReference type="NCBI Taxonomy" id="2682810"/>
    <lineage>
        <taxon>Bacteria</taxon>
        <taxon>Bacillati</taxon>
        <taxon>Bacillota</taxon>
        <taxon>Clostridia</taxon>
        <taxon>Halanaerobiales</taxon>
        <taxon>Halanaerobiaceae</taxon>
        <taxon>Iocasia</taxon>
    </lineage>
</organism>
<dbReference type="KEGG" id="ifn:GM661_16000"/>
<comment type="function">
    <text evidence="7 9 10">Necessary for efficient RNA polymerase transcription elongation past template-encoded arresting sites. The arresting sites in DNA have the property of trapping a certain fraction of elongating RNA polymerases that pass through, resulting in locked ternary complexes. Cleavage of the nascent transcript by cleavage factors such as GreA or GreB allows the resumption of elongation from the new 3'terminus. GreA releases sequences of 2 to 3 nucleotides.</text>
</comment>
<dbReference type="AlphaFoldDB" id="A0A8A7KDK8"/>
<dbReference type="NCBIfam" id="NF001263">
    <property type="entry name" value="PRK00226.1-4"/>
    <property type="match status" value="1"/>
</dbReference>
<reference evidence="13" key="1">
    <citation type="submission" date="2019-12" db="EMBL/GenBank/DDBJ databases">
        <authorList>
            <person name="zhang j."/>
            <person name="sun C.M."/>
        </authorList>
    </citation>
    <scope>NUCLEOTIDE SEQUENCE</scope>
    <source>
        <strain evidence="13">NS-1</strain>
    </source>
</reference>
<dbReference type="InterPro" id="IPR006359">
    <property type="entry name" value="Tscrpt_elong_fac_GreA"/>
</dbReference>
<evidence type="ECO:0000313" key="13">
    <source>
        <dbReference type="EMBL" id="QTL99350.1"/>
    </source>
</evidence>
<dbReference type="Proteomes" id="UP000665020">
    <property type="component" value="Chromosome"/>
</dbReference>
<sequence>MAEEILLTQEGYEKLESELNNLKNVKRREIAKRIKVAREFGDISENSEYDDAKNEQAFIEGRIKEIEIMLRNARIVKDDEITGDTVNLGTIVELKDMDTNDEFSYKIVGSAEADPLNFKISNESPIGKAILGHKKGDTVKVEVPSGITEYEILSIKKQKKG</sequence>
<keyword evidence="5 9" id="KW-0238">DNA-binding</keyword>
<dbReference type="InterPro" id="IPR018151">
    <property type="entry name" value="TF_GreA/GreB_CS"/>
</dbReference>
<evidence type="ECO:0000256" key="4">
    <source>
        <dbReference type="ARBA" id="ARBA00023054"/>
    </source>
</evidence>
<dbReference type="Gene3D" id="3.10.50.30">
    <property type="entry name" value="Transcription elongation factor, GreA/GreB, C-terminal domain"/>
    <property type="match status" value="1"/>
</dbReference>
<dbReference type="PROSITE" id="PS00829">
    <property type="entry name" value="GREAB_1"/>
    <property type="match status" value="1"/>
</dbReference>
<evidence type="ECO:0000256" key="1">
    <source>
        <dbReference type="ARBA" id="ARBA00008213"/>
    </source>
</evidence>
<dbReference type="InterPro" id="IPR028624">
    <property type="entry name" value="Tscrpt_elong_fac_GreA/B"/>
</dbReference>
<evidence type="ECO:0000313" key="14">
    <source>
        <dbReference type="Proteomes" id="UP000665020"/>
    </source>
</evidence>
<evidence type="ECO:0000256" key="7">
    <source>
        <dbReference type="ARBA" id="ARBA00024916"/>
    </source>
</evidence>
<keyword evidence="4 9" id="KW-0175">Coiled coil</keyword>
<dbReference type="InterPro" id="IPR023459">
    <property type="entry name" value="Tscrpt_elong_fac_GreA/B_fam"/>
</dbReference>
<dbReference type="SUPFAM" id="SSF54534">
    <property type="entry name" value="FKBP-like"/>
    <property type="match status" value="1"/>
</dbReference>
<dbReference type="GO" id="GO:0003677">
    <property type="term" value="F:DNA binding"/>
    <property type="evidence" value="ECO:0007669"/>
    <property type="project" value="UniProtKB-UniRule"/>
</dbReference>
<dbReference type="SUPFAM" id="SSF46557">
    <property type="entry name" value="GreA transcript cleavage protein, N-terminal domain"/>
    <property type="match status" value="1"/>
</dbReference>
<dbReference type="HAMAP" id="MF_00105">
    <property type="entry name" value="GreA_GreB"/>
    <property type="match status" value="1"/>
</dbReference>
<dbReference type="InterPro" id="IPR036805">
    <property type="entry name" value="Tscrpt_elong_fac_GreA/B_N_sf"/>
</dbReference>
<dbReference type="GO" id="GO:0032784">
    <property type="term" value="P:regulation of DNA-templated transcription elongation"/>
    <property type="evidence" value="ECO:0007669"/>
    <property type="project" value="UniProtKB-UniRule"/>
</dbReference>
<dbReference type="InterPro" id="IPR036953">
    <property type="entry name" value="GreA/GreB_C_sf"/>
</dbReference>
<keyword evidence="3 9" id="KW-0805">Transcription regulation</keyword>
<feature type="coiled-coil region" evidence="9">
    <location>
        <begin position="5"/>
        <end position="32"/>
    </location>
</feature>
<protein>
    <recommendedName>
        <fullName evidence="2 9">Transcription elongation factor GreA</fullName>
    </recommendedName>
    <alternativeName>
        <fullName evidence="8 9">Transcript cleavage factor GreA</fullName>
    </alternativeName>
</protein>
<evidence type="ECO:0000256" key="10">
    <source>
        <dbReference type="RuleBase" id="RU000556"/>
    </source>
</evidence>
<dbReference type="PANTHER" id="PTHR30437">
    <property type="entry name" value="TRANSCRIPTION ELONGATION FACTOR GREA"/>
    <property type="match status" value="1"/>
</dbReference>
<dbReference type="NCBIfam" id="NF001261">
    <property type="entry name" value="PRK00226.1-2"/>
    <property type="match status" value="1"/>
</dbReference>
<gene>
    <name evidence="9 13" type="primary">greA</name>
    <name evidence="13" type="ORF">GM661_16000</name>
</gene>
<keyword evidence="6 9" id="KW-0804">Transcription</keyword>
<comment type="similarity">
    <text evidence="1 9 10">Belongs to the GreA/GreB family.</text>
</comment>
<feature type="domain" description="Transcription elongation factor GreA/GreB C-terminal" evidence="11">
    <location>
        <begin position="83"/>
        <end position="156"/>
    </location>
</feature>
<dbReference type="FunFam" id="1.10.287.180:FF:000001">
    <property type="entry name" value="Transcription elongation factor GreA"/>
    <property type="match status" value="1"/>
</dbReference>
<evidence type="ECO:0000256" key="9">
    <source>
        <dbReference type="HAMAP-Rule" id="MF_00105"/>
    </source>
</evidence>
<dbReference type="GO" id="GO:0070063">
    <property type="term" value="F:RNA polymerase binding"/>
    <property type="evidence" value="ECO:0007669"/>
    <property type="project" value="InterPro"/>
</dbReference>
<dbReference type="FunFam" id="3.10.50.30:FF:000001">
    <property type="entry name" value="Transcription elongation factor GreA"/>
    <property type="match status" value="1"/>
</dbReference>
<evidence type="ECO:0000259" key="11">
    <source>
        <dbReference type="Pfam" id="PF01272"/>
    </source>
</evidence>
<keyword evidence="13" id="KW-0648">Protein biosynthesis</keyword>
<dbReference type="Gene3D" id="1.10.287.180">
    <property type="entry name" value="Transcription elongation factor, GreA/GreB, N-terminal domain"/>
    <property type="match status" value="1"/>
</dbReference>
<keyword evidence="13" id="KW-0251">Elongation factor</keyword>